<evidence type="ECO:0000256" key="1">
    <source>
        <dbReference type="SAM" id="MobiDB-lite"/>
    </source>
</evidence>
<dbReference type="EMBL" id="GETE01000620">
    <property type="protein sequence ID" value="JAT79017.1"/>
    <property type="molecule type" value="Transcribed_RNA"/>
</dbReference>
<protein>
    <submittedName>
        <fullName evidence="2">Cytochrome c</fullName>
    </submittedName>
</protein>
<dbReference type="AlphaFoldDB" id="A0A1D2AIK4"/>
<evidence type="ECO:0000313" key="2">
    <source>
        <dbReference type="EMBL" id="JAT79017.1"/>
    </source>
</evidence>
<feature type="non-terminal residue" evidence="2">
    <location>
        <position position="1"/>
    </location>
</feature>
<reference evidence="2" key="1">
    <citation type="submission" date="2016-07" db="EMBL/GenBank/DDBJ databases">
        <title>Salivary Glands transcriptome analysis on engorged females of Ornithodoros brasiliensis (Acari:Argasidae).</title>
        <authorList>
            <person name="Simons S.M."/>
            <person name="Carvalho E."/>
            <person name="Junqueira-de-Azevedo I."/>
            <person name="Ho P.L."/>
            <person name="Giovanni D."/>
            <person name="Mendonca R."/>
            <person name="Onofrio V."/>
            <person name="Landulfo G."/>
            <person name="Ramirez D."/>
            <person name="Barros-Battesti D."/>
        </authorList>
    </citation>
    <scope>NUCLEOTIDE SEQUENCE</scope>
    <source>
        <strain evidence="2">Female</strain>
        <tissue evidence="2">Salivary gland</tissue>
    </source>
</reference>
<organism evidence="2">
    <name type="scientific">Ornithodoros brasiliensis</name>
    <name type="common">Mouro tick</name>
    <dbReference type="NCBI Taxonomy" id="888526"/>
    <lineage>
        <taxon>Eukaryota</taxon>
        <taxon>Metazoa</taxon>
        <taxon>Ecdysozoa</taxon>
        <taxon>Arthropoda</taxon>
        <taxon>Chelicerata</taxon>
        <taxon>Arachnida</taxon>
        <taxon>Acari</taxon>
        <taxon>Parasitiformes</taxon>
        <taxon>Ixodida</taxon>
        <taxon>Ixodoidea</taxon>
        <taxon>Argasidae</taxon>
        <taxon>Ornithodorinae</taxon>
        <taxon>Ornithodoros</taxon>
    </lineage>
</organism>
<proteinExistence type="predicted"/>
<sequence length="121" mass="13672">AVYSGSALHGNKVQQQRWVRMFRRVMLRRARKSSYNDVPNATLSKPEANIRRAPTYTVSSAGKLDRPQASPTQMLTRAKVSPGARTPCSSTWLTRRSTFLAQRWSLLASRNRRSVLTSLPI</sequence>
<feature type="compositionally biased region" description="Polar residues" evidence="1">
    <location>
        <begin position="33"/>
        <end position="43"/>
    </location>
</feature>
<name>A0A1D2AIK4_ORNBR</name>
<feature type="region of interest" description="Disordered" evidence="1">
    <location>
        <begin position="33"/>
        <end position="89"/>
    </location>
</feature>
<accession>A0A1D2AIK4</accession>